<dbReference type="Proteomes" id="UP000190648">
    <property type="component" value="Unassembled WGS sequence"/>
</dbReference>
<comment type="caution">
    <text evidence="1">The sequence shown here is derived from an EMBL/GenBank/DDBJ whole genome shotgun (WGS) entry which is preliminary data.</text>
</comment>
<organism evidence="1 2">
    <name type="scientific">Patagioenas fasciata monilis</name>
    <dbReference type="NCBI Taxonomy" id="372326"/>
    <lineage>
        <taxon>Eukaryota</taxon>
        <taxon>Metazoa</taxon>
        <taxon>Chordata</taxon>
        <taxon>Craniata</taxon>
        <taxon>Vertebrata</taxon>
        <taxon>Euteleostomi</taxon>
        <taxon>Archelosauria</taxon>
        <taxon>Archosauria</taxon>
        <taxon>Dinosauria</taxon>
        <taxon>Saurischia</taxon>
        <taxon>Theropoda</taxon>
        <taxon>Coelurosauria</taxon>
        <taxon>Aves</taxon>
        <taxon>Neognathae</taxon>
        <taxon>Neoaves</taxon>
        <taxon>Columbimorphae</taxon>
        <taxon>Columbiformes</taxon>
        <taxon>Columbidae</taxon>
        <taxon>Patagioenas</taxon>
    </lineage>
</organism>
<evidence type="ECO:0000313" key="2">
    <source>
        <dbReference type="Proteomes" id="UP000190648"/>
    </source>
</evidence>
<dbReference type="EMBL" id="LSYS01001520">
    <property type="protein sequence ID" value="OPJ88562.1"/>
    <property type="molecule type" value="Genomic_DNA"/>
</dbReference>
<dbReference type="AlphaFoldDB" id="A0A1V4KW16"/>
<sequence length="111" mass="12595">MKCFCFTREAREFHTQAHPVNFKDAGADVGWESSPALHKLLSPQEPPLQRVGGAGRAYGAGTLPWMSRKDFVGLWLRVLQAWTFRLLQHFYTTSGSVMVPTSLSWTRHCMN</sequence>
<gene>
    <name evidence="1" type="ORF">AV530_003083</name>
</gene>
<keyword evidence="2" id="KW-1185">Reference proteome</keyword>
<evidence type="ECO:0000313" key="1">
    <source>
        <dbReference type="EMBL" id="OPJ88562.1"/>
    </source>
</evidence>
<reference evidence="1 2" key="1">
    <citation type="submission" date="2016-02" db="EMBL/GenBank/DDBJ databases">
        <title>Band-tailed pigeon sequencing and assembly.</title>
        <authorList>
            <person name="Soares A.E."/>
            <person name="Novak B.J."/>
            <person name="Rice E.S."/>
            <person name="O'Connell B."/>
            <person name="Chang D."/>
            <person name="Weber S."/>
            <person name="Shapiro B."/>
        </authorList>
    </citation>
    <scope>NUCLEOTIDE SEQUENCE [LARGE SCALE GENOMIC DNA]</scope>
    <source>
        <strain evidence="1">BTP2013</strain>
        <tissue evidence="1">Blood</tissue>
    </source>
</reference>
<protein>
    <submittedName>
        <fullName evidence="1">Uncharacterized protein</fullName>
    </submittedName>
</protein>
<proteinExistence type="predicted"/>
<name>A0A1V4KW16_PATFA</name>
<accession>A0A1V4KW16</accession>